<evidence type="ECO:0000256" key="3">
    <source>
        <dbReference type="ARBA" id="ARBA00022603"/>
    </source>
</evidence>
<evidence type="ECO:0000256" key="1">
    <source>
        <dbReference type="ARBA" id="ARBA00001541"/>
    </source>
</evidence>
<keyword evidence="9" id="KW-1185">Reference proteome</keyword>
<comment type="catalytic activity">
    <reaction evidence="1">
        <text>L-glutamyl-[protein] + S-adenosyl-L-methionine = [protein]-L-glutamate 5-O-methyl ester + S-adenosyl-L-homocysteine</text>
        <dbReference type="Rhea" id="RHEA:24452"/>
        <dbReference type="Rhea" id="RHEA-COMP:10208"/>
        <dbReference type="Rhea" id="RHEA-COMP:10311"/>
        <dbReference type="ChEBI" id="CHEBI:29973"/>
        <dbReference type="ChEBI" id="CHEBI:57856"/>
        <dbReference type="ChEBI" id="CHEBI:59789"/>
        <dbReference type="ChEBI" id="CHEBI:82795"/>
        <dbReference type="EC" id="2.1.1.80"/>
    </reaction>
</comment>
<evidence type="ECO:0000313" key="9">
    <source>
        <dbReference type="Proteomes" id="UP001058120"/>
    </source>
</evidence>
<feature type="region of interest" description="Disordered" evidence="6">
    <location>
        <begin position="59"/>
        <end position="84"/>
    </location>
</feature>
<evidence type="ECO:0000313" key="8">
    <source>
        <dbReference type="EMBL" id="UWX06783.1"/>
    </source>
</evidence>
<feature type="region of interest" description="Disordered" evidence="6">
    <location>
        <begin position="1"/>
        <end position="28"/>
    </location>
</feature>
<feature type="compositionally biased region" description="Low complexity" evidence="6">
    <location>
        <begin position="1"/>
        <end position="16"/>
    </location>
</feature>
<protein>
    <recommendedName>
        <fullName evidence="2">protein-glutamate O-methyltransferase</fullName>
        <ecNumber evidence="2">2.1.1.80</ecNumber>
    </recommendedName>
</protein>
<dbReference type="Gene3D" id="1.10.155.10">
    <property type="entry name" value="Chemotaxis receptor methyltransferase CheR, N-terminal domain"/>
    <property type="match status" value="1"/>
</dbReference>
<gene>
    <name evidence="8" type="ORF">JBF11_09100</name>
</gene>
<dbReference type="SUPFAM" id="SSF47757">
    <property type="entry name" value="Chemotaxis receptor methyltransferase CheR, N-terminal domain"/>
    <property type="match status" value="1"/>
</dbReference>
<dbReference type="Pfam" id="PF01739">
    <property type="entry name" value="CheR"/>
    <property type="match status" value="1"/>
</dbReference>
<dbReference type="InterPro" id="IPR000780">
    <property type="entry name" value="CheR_MeTrfase"/>
</dbReference>
<keyword evidence="4" id="KW-0808">Transferase</keyword>
<evidence type="ECO:0000256" key="2">
    <source>
        <dbReference type="ARBA" id="ARBA00012534"/>
    </source>
</evidence>
<sequence length="418" mass="46938">MAAKTAETQQTQADKTPPASPLKKGNVNIPFDISKLTLEEKLAVLERINADIENETKNKRVLQPTAARTAAPAQPASQAARPTATQLFKSAQPQATDGGSSLFAKRNAASQDSAALANNASAIRSPLARRAAGEDSSGNEIKITNDEFVTLRDFLYDQCGIFVGENRKYLMENRLNTRLRELGLHSFSEYHNYLRYDKNKTAELNELFINMTTNETSFFRNNVQLDIFRDKVLAKLISEQRAKGEKKINIWSAGCSSGEEPYTIAIILLDLLKGEINDWNIKITANDLSLAMLNIARKGTYSEYALRTTPPEIIEKYFIKEGRNYKIVPAAQKLVQFGQINLSRADQLARVERSHIVFCRNVIIYFDDAMKKHVINAFYDNLLPGGYLLIGHSESLHNISRTFKPEHHPGAIIYRKQS</sequence>
<dbReference type="SMART" id="SM00138">
    <property type="entry name" value="MeTrc"/>
    <property type="match status" value="1"/>
</dbReference>
<keyword evidence="3" id="KW-0489">Methyltransferase</keyword>
<keyword evidence="5" id="KW-0949">S-adenosyl-L-methionine</keyword>
<feature type="domain" description="CheR-type methyltransferase" evidence="7">
    <location>
        <begin position="136"/>
        <end position="418"/>
    </location>
</feature>
<evidence type="ECO:0000259" key="7">
    <source>
        <dbReference type="PROSITE" id="PS50123"/>
    </source>
</evidence>
<dbReference type="PROSITE" id="PS50123">
    <property type="entry name" value="CHER"/>
    <property type="match status" value="1"/>
</dbReference>
<accession>A0ABY5Y3N2</accession>
<dbReference type="PANTHER" id="PTHR24422:SF10">
    <property type="entry name" value="CHEMOTAXIS PROTEIN METHYLTRANSFERASE 2"/>
    <property type="match status" value="1"/>
</dbReference>
<dbReference type="InterPro" id="IPR050903">
    <property type="entry name" value="Bact_Chemotaxis_MeTrfase"/>
</dbReference>
<feature type="compositionally biased region" description="Low complexity" evidence="6">
    <location>
        <begin position="63"/>
        <end position="84"/>
    </location>
</feature>
<dbReference type="Pfam" id="PF03705">
    <property type="entry name" value="CheR_N"/>
    <property type="match status" value="1"/>
</dbReference>
<dbReference type="EMBL" id="CP065938">
    <property type="protein sequence ID" value="UWX06783.1"/>
    <property type="molecule type" value="Genomic_DNA"/>
</dbReference>
<dbReference type="InterPro" id="IPR022642">
    <property type="entry name" value="CheR_C"/>
</dbReference>
<dbReference type="SUPFAM" id="SSF53335">
    <property type="entry name" value="S-adenosyl-L-methionine-dependent methyltransferases"/>
    <property type="match status" value="1"/>
</dbReference>
<dbReference type="InterPro" id="IPR036804">
    <property type="entry name" value="CheR_N_sf"/>
</dbReference>
<evidence type="ECO:0000256" key="5">
    <source>
        <dbReference type="ARBA" id="ARBA00022691"/>
    </source>
</evidence>
<dbReference type="InterPro" id="IPR022641">
    <property type="entry name" value="CheR_N"/>
</dbReference>
<dbReference type="PANTHER" id="PTHR24422">
    <property type="entry name" value="CHEMOTAXIS PROTEIN METHYLTRANSFERASE"/>
    <property type="match status" value="1"/>
</dbReference>
<dbReference type="EC" id="2.1.1.80" evidence="2"/>
<dbReference type="Proteomes" id="UP001058120">
    <property type="component" value="Chromosome"/>
</dbReference>
<proteinExistence type="predicted"/>
<dbReference type="PRINTS" id="PR00996">
    <property type="entry name" value="CHERMTFRASE"/>
</dbReference>
<evidence type="ECO:0000256" key="6">
    <source>
        <dbReference type="SAM" id="MobiDB-lite"/>
    </source>
</evidence>
<dbReference type="InterPro" id="IPR029063">
    <property type="entry name" value="SAM-dependent_MTases_sf"/>
</dbReference>
<evidence type="ECO:0000256" key="4">
    <source>
        <dbReference type="ARBA" id="ARBA00022679"/>
    </source>
</evidence>
<organism evidence="8 9">
    <name type="scientific">Taurinivorans muris</name>
    <dbReference type="NCBI Taxonomy" id="2787751"/>
    <lineage>
        <taxon>Bacteria</taxon>
        <taxon>Pseudomonadati</taxon>
        <taxon>Thermodesulfobacteriota</taxon>
        <taxon>Desulfovibrionia</taxon>
        <taxon>Desulfovibrionales</taxon>
        <taxon>Desulfovibrionaceae</taxon>
        <taxon>Taurinivorans</taxon>
    </lineage>
</organism>
<dbReference type="Gene3D" id="3.40.50.150">
    <property type="entry name" value="Vaccinia Virus protein VP39"/>
    <property type="match status" value="1"/>
</dbReference>
<name>A0ABY5Y3N2_9BACT</name>
<reference evidence="8" key="1">
    <citation type="submission" date="2020-12" db="EMBL/GenBank/DDBJ databases">
        <title>Taurinivorans muris gen. nov., sp. nov., fundamental and realized metabolic niche of a ubiquitous sulfidogenic bacterium in the murine intestine.</title>
        <authorList>
            <person name="Ye H."/>
            <person name="Hanson B.T."/>
            <person name="Loy A."/>
        </authorList>
    </citation>
    <scope>NUCLEOTIDE SEQUENCE</scope>
    <source>
        <strain evidence="8">LT0009</strain>
    </source>
</reference>